<dbReference type="GO" id="GO:2000134">
    <property type="term" value="P:negative regulation of G1/S transition of mitotic cell cycle"/>
    <property type="evidence" value="ECO:0007669"/>
    <property type="project" value="TreeGrafter"/>
</dbReference>
<dbReference type="GO" id="GO:0006357">
    <property type="term" value="P:regulation of transcription by RNA polymerase II"/>
    <property type="evidence" value="ECO:0007669"/>
    <property type="project" value="InterPro"/>
</dbReference>
<feature type="region of interest" description="Disordered" evidence="1">
    <location>
        <begin position="389"/>
        <end position="415"/>
    </location>
</feature>
<evidence type="ECO:0000313" key="4">
    <source>
        <dbReference type="Proteomes" id="UP000327493"/>
    </source>
</evidence>
<dbReference type="GO" id="GO:0005634">
    <property type="term" value="C:nucleus"/>
    <property type="evidence" value="ECO:0007669"/>
    <property type="project" value="InterPro"/>
</dbReference>
<dbReference type="SMART" id="SM01368">
    <property type="entry name" value="RB_A"/>
    <property type="match status" value="1"/>
</dbReference>
<dbReference type="InterPro" id="IPR036915">
    <property type="entry name" value="Cyclin-like_sf"/>
</dbReference>
<dbReference type="PANTHER" id="PTHR13742">
    <property type="entry name" value="RETINOBLASTOMA-ASSOCIATED PROTEIN RB -RELATED"/>
    <property type="match status" value="1"/>
</dbReference>
<evidence type="ECO:0000313" key="3">
    <source>
        <dbReference type="EMBL" id="KAA8596103.1"/>
    </source>
</evidence>
<dbReference type="SUPFAM" id="SSF47954">
    <property type="entry name" value="Cyclin-like"/>
    <property type="match status" value="2"/>
</dbReference>
<gene>
    <name evidence="3" type="ORF">FQN60_011394</name>
</gene>
<protein>
    <recommendedName>
        <fullName evidence="2">Retinoblastoma-associated protein A-box domain-containing protein</fullName>
    </recommendedName>
</protein>
<comment type="caution">
    <text evidence="3">The sequence shown here is derived from an EMBL/GenBank/DDBJ whole genome shotgun (WGS) entry which is preliminary data.</text>
</comment>
<dbReference type="GO" id="GO:0000977">
    <property type="term" value="F:RNA polymerase II transcription regulatory region sequence-specific DNA binding"/>
    <property type="evidence" value="ECO:0007669"/>
    <property type="project" value="TreeGrafter"/>
</dbReference>
<name>A0A5J5DSA1_9PERO</name>
<dbReference type="PANTHER" id="PTHR13742:SF8">
    <property type="entry name" value="RETINOBLASTOMA-LIKE PROTEIN 2"/>
    <property type="match status" value="1"/>
</dbReference>
<dbReference type="GO" id="GO:0000785">
    <property type="term" value="C:chromatin"/>
    <property type="evidence" value="ECO:0007669"/>
    <property type="project" value="TreeGrafter"/>
</dbReference>
<dbReference type="Gene3D" id="1.10.472.10">
    <property type="entry name" value="Cyclin-like"/>
    <property type="match status" value="3"/>
</dbReference>
<keyword evidence="4" id="KW-1185">Reference proteome</keyword>
<evidence type="ECO:0000259" key="2">
    <source>
        <dbReference type="SMART" id="SM01368"/>
    </source>
</evidence>
<proteinExistence type="predicted"/>
<dbReference type="GO" id="GO:0030154">
    <property type="term" value="P:cell differentiation"/>
    <property type="evidence" value="ECO:0007669"/>
    <property type="project" value="TreeGrafter"/>
</dbReference>
<accession>A0A5J5DSA1</accession>
<dbReference type="InterPro" id="IPR028309">
    <property type="entry name" value="RB_fam"/>
</dbReference>
<sequence>VPIPLVTLILCECGFHHGNQASGACSRDPTEVIETRLTSMLRMFLQHHRDNAGNGNANDLAATCCERARMWYYRILEYLACQERKRLGIIDISVILENDLFQSCLVACCLEITISSNHLPYDFPLLLQILKLAPYHFLKVIEPVLRAEVGLPRAVVRHLAQVQEKVLESLSWTSDSPLWKDIRANKGHMPTCKQVMLPTQLEDSERKDFQPDTNQPGVELNLGAELSDSTDQQRSPSAGNRPQKSNPLHLFARKVYSLMGKRLRELCATLNISDDLRLKIWTCFEHSLVHCTDLMITNLEIPFKLIMKCYKSQPLASKSVCKNVLMSRTETENYLTGNNNNGNHGVSIPTPNTPSTHYPEPSQERGNLIYFYNQIYTTKMQHFAKQFAPTSARDTPPLSPYPRQWKASPRRQRLSSSHSIYISPHNTETTSPRTPGLLYYFNSSPRECLHRINNMIRTGRPPNRRCYVVSLDREEQKEEEREEEEDGPSAKRLCLEGQSAWQRRLRNVVNDRVTRRDQHQPSPVTRPKLH</sequence>
<feature type="domain" description="Retinoblastoma-associated protein A-box" evidence="2">
    <location>
        <begin position="3"/>
        <end position="182"/>
    </location>
</feature>
<reference evidence="3 4" key="1">
    <citation type="submission" date="2019-08" db="EMBL/GenBank/DDBJ databases">
        <title>A chromosome-level genome assembly, high-density linkage maps, and genome scans reveal the genomic architecture of hybrid incompatibilities underlying speciation via character displacement in darters (Percidae: Etheostominae).</title>
        <authorList>
            <person name="Moran R.L."/>
            <person name="Catchen J.M."/>
            <person name="Fuller R.C."/>
        </authorList>
    </citation>
    <scope>NUCLEOTIDE SEQUENCE [LARGE SCALE GENOMIC DNA]</scope>
    <source>
        <strain evidence="3">EspeVRDwgs_2016</strain>
        <tissue evidence="3">Muscle</tissue>
    </source>
</reference>
<organism evidence="3 4">
    <name type="scientific">Etheostoma spectabile</name>
    <name type="common">orangethroat darter</name>
    <dbReference type="NCBI Taxonomy" id="54343"/>
    <lineage>
        <taxon>Eukaryota</taxon>
        <taxon>Metazoa</taxon>
        <taxon>Chordata</taxon>
        <taxon>Craniata</taxon>
        <taxon>Vertebrata</taxon>
        <taxon>Euteleostomi</taxon>
        <taxon>Actinopterygii</taxon>
        <taxon>Neopterygii</taxon>
        <taxon>Teleostei</taxon>
        <taxon>Neoteleostei</taxon>
        <taxon>Acanthomorphata</taxon>
        <taxon>Eupercaria</taxon>
        <taxon>Perciformes</taxon>
        <taxon>Percoidei</taxon>
        <taxon>Percidae</taxon>
        <taxon>Etheostomatinae</taxon>
        <taxon>Etheostoma</taxon>
    </lineage>
</organism>
<feature type="compositionally biased region" description="Polar residues" evidence="1">
    <location>
        <begin position="227"/>
        <end position="245"/>
    </location>
</feature>
<feature type="region of interest" description="Disordered" evidence="1">
    <location>
        <begin position="224"/>
        <end position="245"/>
    </location>
</feature>
<evidence type="ECO:0000256" key="1">
    <source>
        <dbReference type="SAM" id="MobiDB-lite"/>
    </source>
</evidence>
<dbReference type="Proteomes" id="UP000327493">
    <property type="component" value="Chromosome 1"/>
</dbReference>
<dbReference type="AlphaFoldDB" id="A0A5J5DSA1"/>
<dbReference type="InterPro" id="IPR002720">
    <property type="entry name" value="RB_A"/>
</dbReference>
<dbReference type="Pfam" id="PF01858">
    <property type="entry name" value="RB_A"/>
    <property type="match status" value="1"/>
</dbReference>
<dbReference type="GO" id="GO:0005667">
    <property type="term" value="C:transcription regulator complex"/>
    <property type="evidence" value="ECO:0007669"/>
    <property type="project" value="TreeGrafter"/>
</dbReference>
<dbReference type="InterPro" id="IPR002719">
    <property type="entry name" value="RB_B"/>
</dbReference>
<dbReference type="EMBL" id="VOFY01000001">
    <property type="protein sequence ID" value="KAA8596103.1"/>
    <property type="molecule type" value="Genomic_DNA"/>
</dbReference>
<dbReference type="Pfam" id="PF01857">
    <property type="entry name" value="RB_B"/>
    <property type="match status" value="2"/>
</dbReference>
<feature type="non-terminal residue" evidence="3">
    <location>
        <position position="1"/>
    </location>
</feature>
<feature type="region of interest" description="Disordered" evidence="1">
    <location>
        <begin position="472"/>
        <end position="494"/>
    </location>
</feature>